<gene>
    <name evidence="4" type="ORF">HMPREF9135_0607</name>
</gene>
<evidence type="ECO:0000313" key="5">
    <source>
        <dbReference type="Proteomes" id="UP000016648"/>
    </source>
</evidence>
<dbReference type="InterPro" id="IPR011047">
    <property type="entry name" value="Quinoprotein_ADH-like_sf"/>
</dbReference>
<dbReference type="InterPro" id="IPR015943">
    <property type="entry name" value="WD40/YVTN_repeat-like_dom_sf"/>
</dbReference>
<dbReference type="SUPFAM" id="SSF50998">
    <property type="entry name" value="Quinoprotein alcohol dehydrogenase-like"/>
    <property type="match status" value="1"/>
</dbReference>
<dbReference type="SMART" id="SM00564">
    <property type="entry name" value="PQQ"/>
    <property type="match status" value="6"/>
</dbReference>
<organism evidence="4 5">
    <name type="scientific">Segatella baroniae F0067</name>
    <dbReference type="NCBI Taxonomy" id="1115809"/>
    <lineage>
        <taxon>Bacteria</taxon>
        <taxon>Pseudomonadati</taxon>
        <taxon>Bacteroidota</taxon>
        <taxon>Bacteroidia</taxon>
        <taxon>Bacteroidales</taxon>
        <taxon>Prevotellaceae</taxon>
        <taxon>Segatella</taxon>
    </lineage>
</organism>
<feature type="domain" description="Calcineurin-like phosphoesterase" evidence="2">
    <location>
        <begin position="34"/>
        <end position="212"/>
    </location>
</feature>
<evidence type="ECO:0000313" key="4">
    <source>
        <dbReference type="EMBL" id="ERK40150.1"/>
    </source>
</evidence>
<dbReference type="AlphaFoldDB" id="U2NQ23"/>
<dbReference type="Gene3D" id="2.40.10.480">
    <property type="match status" value="1"/>
</dbReference>
<accession>U2NQ23</accession>
<dbReference type="SUPFAM" id="SSF56300">
    <property type="entry name" value="Metallo-dependent phosphatases"/>
    <property type="match status" value="1"/>
</dbReference>
<dbReference type="PATRIC" id="fig|1115809.3.peg.427"/>
<feature type="domain" description="Pyrrolo-quinoline quinone repeat" evidence="3">
    <location>
        <begin position="326"/>
        <end position="466"/>
    </location>
</feature>
<feature type="chain" id="PRO_5004633129" evidence="1">
    <location>
        <begin position="31"/>
        <end position="633"/>
    </location>
</feature>
<dbReference type="InterPro" id="IPR002372">
    <property type="entry name" value="PQQ_rpt_dom"/>
</dbReference>
<dbReference type="PANTHER" id="PTHR34512:SF30">
    <property type="entry name" value="OUTER MEMBRANE PROTEIN ASSEMBLY FACTOR BAMB"/>
    <property type="match status" value="1"/>
</dbReference>
<dbReference type="Pfam" id="PF00149">
    <property type="entry name" value="Metallophos"/>
    <property type="match status" value="1"/>
</dbReference>
<keyword evidence="1" id="KW-0732">Signal</keyword>
<evidence type="ECO:0000259" key="3">
    <source>
        <dbReference type="Pfam" id="PF13360"/>
    </source>
</evidence>
<dbReference type="GO" id="GO:0016787">
    <property type="term" value="F:hydrolase activity"/>
    <property type="evidence" value="ECO:0007669"/>
    <property type="project" value="InterPro"/>
</dbReference>
<keyword evidence="5" id="KW-1185">Reference proteome</keyword>
<dbReference type="InterPro" id="IPR004843">
    <property type="entry name" value="Calcineurin-like_PHP"/>
</dbReference>
<sequence>MKHFITKPKQWYLQAAILWALLRVCVSAQAGEPFRFALLTDIHIDINAPGPTQDLHNSVDQINASDSIDFILVTGDIADKGDGASLRLAKQELDRLQRPYYIVQGNHDQKWSESGCMDFKRIFGYERFKFEHRGYLFLGFPSGPLMRMALGHVAPEDIEWLKEELRHNGFDKPVFLVSHMPMLPEDVDNCFDVTDAVRPYPVQAFLCGHYHRNLFTTYDGLPGFVNITNLRQKGHTAGQYNEYDVTADSIIAYTHPFGLPRHRWAAVALGQSHGPGAAATSPLRPDFSVNRDYPMVKAAWQVALRAGIYSSPAIDRRRIVVADNLGRVTCFDHQGRRQWQYSTGARIIGTPVIGRGVVVAGSADGFIYGIDAHKGTLRWKVRTQRPVVSAVTIRGGIAYMGSGDHIFRAIRVKDGTILWSRQGIRGYVETRPLVNRRMVVFGDWANTLYALRRKDGIPLWQWTTGRQDMHYSPAGVWPVAAHGKVFVADPRRVLTAIDAHDGHEVYATKQSVVRESIGISKDRRRVYAKTMRDSVVCYSALDNHPRQLWACNVGFGYEHATVMLPEKDGVVFSSTKNGLIFAIEAKTGRLLWKHKVGNTLVNTVVPLSRDAVLYTDEDGYLGKLSIDKSSLKI</sequence>
<dbReference type="InterPro" id="IPR018391">
    <property type="entry name" value="PQQ_b-propeller_rpt"/>
</dbReference>
<reference evidence="4 5" key="1">
    <citation type="submission" date="2013-08" db="EMBL/GenBank/DDBJ databases">
        <authorList>
            <person name="Durkin A.S."/>
            <person name="Haft D.R."/>
            <person name="McCorrison J."/>
            <person name="Torralba M."/>
            <person name="Gillis M."/>
            <person name="Haft D.H."/>
            <person name="Methe B."/>
            <person name="Sutton G."/>
            <person name="Nelson K.E."/>
        </authorList>
    </citation>
    <scope>NUCLEOTIDE SEQUENCE [LARGE SCALE GENOMIC DNA]</scope>
    <source>
        <strain evidence="4 5">F0067</strain>
    </source>
</reference>
<protein>
    <submittedName>
        <fullName evidence="4">PQQ-like domain protein</fullName>
    </submittedName>
</protein>
<dbReference type="Pfam" id="PF13360">
    <property type="entry name" value="PQQ_2"/>
    <property type="match status" value="2"/>
</dbReference>
<evidence type="ECO:0000256" key="1">
    <source>
        <dbReference type="SAM" id="SignalP"/>
    </source>
</evidence>
<dbReference type="Proteomes" id="UP000016648">
    <property type="component" value="Unassembled WGS sequence"/>
</dbReference>
<dbReference type="InterPro" id="IPR029052">
    <property type="entry name" value="Metallo-depent_PP-like"/>
</dbReference>
<dbReference type="RefSeq" id="WP_021588648.1">
    <property type="nucleotide sequence ID" value="NZ_AWEY01000007.1"/>
</dbReference>
<dbReference type="EMBL" id="AWEY01000007">
    <property type="protein sequence ID" value="ERK40150.1"/>
    <property type="molecule type" value="Genomic_DNA"/>
</dbReference>
<comment type="caution">
    <text evidence="4">The sequence shown here is derived from an EMBL/GenBank/DDBJ whole genome shotgun (WGS) entry which is preliminary data.</text>
</comment>
<proteinExistence type="predicted"/>
<feature type="domain" description="Pyrrolo-quinoline quinone repeat" evidence="3">
    <location>
        <begin position="540"/>
        <end position="621"/>
    </location>
</feature>
<evidence type="ECO:0000259" key="2">
    <source>
        <dbReference type="Pfam" id="PF00149"/>
    </source>
</evidence>
<name>U2NQ23_9BACT</name>
<feature type="signal peptide" evidence="1">
    <location>
        <begin position="1"/>
        <end position="30"/>
    </location>
</feature>
<dbReference type="Gene3D" id="3.60.21.10">
    <property type="match status" value="1"/>
</dbReference>
<dbReference type="PANTHER" id="PTHR34512">
    <property type="entry name" value="CELL SURFACE PROTEIN"/>
    <property type="match status" value="1"/>
</dbReference>
<dbReference type="Gene3D" id="2.130.10.10">
    <property type="entry name" value="YVTN repeat-like/Quinoprotein amine dehydrogenase"/>
    <property type="match status" value="1"/>
</dbReference>